<reference evidence="3" key="1">
    <citation type="journal article" date="2016" name="Genome Announc.">
        <title>Complete genome sequence of Alkaliphilus metalliredigens strain QYMF, an alkaliphilic and metal-reducing bacterium isolated from borax-contaminated leachate ponds.</title>
        <authorList>
            <person name="Hwang C."/>
            <person name="Copeland A."/>
            <person name="Lucas S."/>
            <person name="Lapidus A."/>
            <person name="Barry K."/>
            <person name="Detter J.C."/>
            <person name="Glavina Del Rio T."/>
            <person name="Hammon N."/>
            <person name="Israni S."/>
            <person name="Dalin E."/>
            <person name="Tice H."/>
            <person name="Pitluck S."/>
            <person name="Chertkov O."/>
            <person name="Brettin T."/>
            <person name="Bruce D."/>
            <person name="Han C."/>
            <person name="Schmutz J."/>
            <person name="Larimer F."/>
            <person name="Land M.L."/>
            <person name="Hauser L."/>
            <person name="Kyrpides N."/>
            <person name="Mikhailova N."/>
            <person name="Ye Q."/>
            <person name="Zhou J."/>
            <person name="Richardson P."/>
            <person name="Fields M.W."/>
        </authorList>
    </citation>
    <scope>NUCLEOTIDE SEQUENCE [LARGE SCALE GENOMIC DNA]</scope>
    <source>
        <strain evidence="3">QYMF</strain>
    </source>
</reference>
<keyword evidence="1" id="KW-0472">Membrane</keyword>
<dbReference type="STRING" id="293826.Amet_3741"/>
<feature type="transmembrane region" description="Helical" evidence="1">
    <location>
        <begin position="147"/>
        <end position="168"/>
    </location>
</feature>
<keyword evidence="1" id="KW-1133">Transmembrane helix</keyword>
<dbReference type="RefSeq" id="WP_012064820.1">
    <property type="nucleotide sequence ID" value="NC_009633.1"/>
</dbReference>
<name>A6TUJ2_ALKMQ</name>
<proteinExistence type="predicted"/>
<sequence length="172" mass="19823">MPWCPECGSEYRDGFKKCNDCDIDLIEELEKSEDEPMEFDSEVFLTSASDDMNTRMIEAKLNDSGIPVLKKHRGAGGYLSIYMGMSTLGVDLYVPSRLFEQAKEILLSEGVLEDIDAAIDNEEDYEDETLIEEESKHQEKKKNRGRILFLLMFPGFIWLAYILMKILIEKLF</sequence>
<keyword evidence="1" id="KW-0812">Transmembrane</keyword>
<dbReference type="KEGG" id="amt:Amet_3741"/>
<keyword evidence="3" id="KW-1185">Reference proteome</keyword>
<protein>
    <submittedName>
        <fullName evidence="2">Uncharacterized protein</fullName>
    </submittedName>
</protein>
<dbReference type="EMBL" id="CP000724">
    <property type="protein sequence ID" value="ABR49860.1"/>
    <property type="molecule type" value="Genomic_DNA"/>
</dbReference>
<dbReference type="AlphaFoldDB" id="A6TUJ2"/>
<evidence type="ECO:0000313" key="2">
    <source>
        <dbReference type="EMBL" id="ABR49860.1"/>
    </source>
</evidence>
<evidence type="ECO:0000313" key="3">
    <source>
        <dbReference type="Proteomes" id="UP000001572"/>
    </source>
</evidence>
<dbReference type="Proteomes" id="UP000001572">
    <property type="component" value="Chromosome"/>
</dbReference>
<organism evidence="2 3">
    <name type="scientific">Alkaliphilus metalliredigens (strain QYMF)</name>
    <dbReference type="NCBI Taxonomy" id="293826"/>
    <lineage>
        <taxon>Bacteria</taxon>
        <taxon>Bacillati</taxon>
        <taxon>Bacillota</taxon>
        <taxon>Clostridia</taxon>
        <taxon>Peptostreptococcales</taxon>
        <taxon>Natronincolaceae</taxon>
        <taxon>Alkaliphilus</taxon>
    </lineage>
</organism>
<dbReference type="eggNOG" id="ENOG50336V8">
    <property type="taxonomic scope" value="Bacteria"/>
</dbReference>
<accession>A6TUJ2</accession>
<dbReference type="HOGENOM" id="CLU_125403_0_0_9"/>
<gene>
    <name evidence="2" type="ordered locus">Amet_3741</name>
</gene>
<evidence type="ECO:0000256" key="1">
    <source>
        <dbReference type="SAM" id="Phobius"/>
    </source>
</evidence>